<dbReference type="Proteomes" id="UP000243640">
    <property type="component" value="Unassembled WGS sequence"/>
</dbReference>
<dbReference type="NCBIfam" id="TIGR00547">
    <property type="entry name" value="lolA"/>
    <property type="match status" value="1"/>
</dbReference>
<accession>A0A235CNX8</accession>
<dbReference type="SUPFAM" id="SSF89392">
    <property type="entry name" value="Prokaryotic lipoproteins and lipoprotein localization factors"/>
    <property type="match status" value="1"/>
</dbReference>
<evidence type="ECO:0000256" key="7">
    <source>
        <dbReference type="ARBA" id="ARBA00022764"/>
    </source>
</evidence>
<evidence type="ECO:0000256" key="6">
    <source>
        <dbReference type="ARBA" id="ARBA00022729"/>
    </source>
</evidence>
<evidence type="ECO:0000256" key="5">
    <source>
        <dbReference type="ARBA" id="ARBA00022448"/>
    </source>
</evidence>
<dbReference type="EMBL" id="NQJF01000001">
    <property type="protein sequence ID" value="OYD26129.1"/>
    <property type="molecule type" value="Genomic_DNA"/>
</dbReference>
<reference evidence="11 13" key="1">
    <citation type="submission" date="2017-08" db="EMBL/GenBank/DDBJ databases">
        <title>Draft Genome Sequence of the Marine Bacterium Oceanimonas baumannii ATCC 700832.</title>
        <authorList>
            <person name="Mcclelland W.D."/>
            <person name="Brennan M.A."/>
            <person name="Trachtenberg A.M."/>
            <person name="Maclea K.S."/>
        </authorList>
    </citation>
    <scope>NUCLEOTIDE SEQUENCE [LARGE SCALE GENOMIC DNA]</scope>
    <source>
        <strain evidence="11 13">ATCC 700832</strain>
    </source>
</reference>
<dbReference type="InterPro" id="IPR018323">
    <property type="entry name" value="OM_lipoprot_carrier_LolA_Pbac"/>
</dbReference>
<keyword evidence="9 10" id="KW-0143">Chaperone</keyword>
<evidence type="ECO:0000313" key="12">
    <source>
        <dbReference type="EMBL" id="TDW62224.1"/>
    </source>
</evidence>
<dbReference type="GO" id="GO:0030288">
    <property type="term" value="C:outer membrane-bounded periplasmic space"/>
    <property type="evidence" value="ECO:0007669"/>
    <property type="project" value="TreeGrafter"/>
</dbReference>
<comment type="subunit">
    <text evidence="3 10">Monomer.</text>
</comment>
<comment type="similarity">
    <text evidence="2 10">Belongs to the LolA family.</text>
</comment>
<evidence type="ECO:0000256" key="1">
    <source>
        <dbReference type="ARBA" id="ARBA00004418"/>
    </source>
</evidence>
<keyword evidence="5 10" id="KW-0813">Transport</keyword>
<feature type="chain" id="PRO_5013408532" description="Outer-membrane lipoprotein carrier protein" evidence="10">
    <location>
        <begin position="19"/>
        <end position="202"/>
    </location>
</feature>
<feature type="signal peptide" evidence="10">
    <location>
        <begin position="1"/>
        <end position="18"/>
    </location>
</feature>
<evidence type="ECO:0000256" key="3">
    <source>
        <dbReference type="ARBA" id="ARBA00011245"/>
    </source>
</evidence>
<sequence length="202" mass="22428" precursor="true">MKLLITTGMILWSASTLAQAGAATDLQQKLSALGRFSADFTQQVYDESGDPMQTAEGSMQLARPDRFRWHTTAPDESLIVSDGTDVWMYDPFVEQVSIVPLEQAVRNTPFLLISGGDSSRWQGYEVSKNSDNYEVTSKDPAELIQRFTLRFDDQGRLSRFTVVESGGQRSEFTLNGFNDSPELAASAFHFTPPAGVMVDDQR</sequence>
<dbReference type="PANTHER" id="PTHR35869:SF1">
    <property type="entry name" value="OUTER-MEMBRANE LIPOPROTEIN CARRIER PROTEIN"/>
    <property type="match status" value="1"/>
</dbReference>
<organism evidence="11 13">
    <name type="scientific">Oceanimonas baumannii</name>
    <dbReference type="NCBI Taxonomy" id="129578"/>
    <lineage>
        <taxon>Bacteria</taxon>
        <taxon>Pseudomonadati</taxon>
        <taxon>Pseudomonadota</taxon>
        <taxon>Gammaproteobacteria</taxon>
        <taxon>Aeromonadales</taxon>
        <taxon>Aeromonadaceae</taxon>
        <taxon>Oceanimonas</taxon>
    </lineage>
</organism>
<evidence type="ECO:0000256" key="2">
    <source>
        <dbReference type="ARBA" id="ARBA00007615"/>
    </source>
</evidence>
<dbReference type="Gene3D" id="2.50.20.10">
    <property type="entry name" value="Lipoprotein localisation LolA/LolB/LppX"/>
    <property type="match status" value="1"/>
</dbReference>
<evidence type="ECO:0000313" key="11">
    <source>
        <dbReference type="EMBL" id="OYD26129.1"/>
    </source>
</evidence>
<dbReference type="HAMAP" id="MF_00240">
    <property type="entry name" value="LolA"/>
    <property type="match status" value="1"/>
</dbReference>
<dbReference type="EMBL" id="SODO01000001">
    <property type="protein sequence ID" value="TDW62224.1"/>
    <property type="molecule type" value="Genomic_DNA"/>
</dbReference>
<evidence type="ECO:0000256" key="8">
    <source>
        <dbReference type="ARBA" id="ARBA00022927"/>
    </source>
</evidence>
<evidence type="ECO:0000256" key="10">
    <source>
        <dbReference type="HAMAP-Rule" id="MF_00240"/>
    </source>
</evidence>
<dbReference type="Pfam" id="PF03548">
    <property type="entry name" value="LolA"/>
    <property type="match status" value="1"/>
</dbReference>
<keyword evidence="8 10" id="KW-0653">Protein transport</keyword>
<comment type="caution">
    <text evidence="11">The sequence shown here is derived from an EMBL/GenBank/DDBJ whole genome shotgun (WGS) entry which is preliminary data.</text>
</comment>
<reference evidence="12 14" key="2">
    <citation type="submission" date="2019-03" db="EMBL/GenBank/DDBJ databases">
        <title>Genomic Encyclopedia of Archaeal and Bacterial Type Strains, Phase II (KMG-II): from individual species to whole genera.</title>
        <authorList>
            <person name="Goeker M."/>
        </authorList>
    </citation>
    <scope>NUCLEOTIDE SEQUENCE [LARGE SCALE GENOMIC DNA]</scope>
    <source>
        <strain evidence="12 14">DSM 15594</strain>
    </source>
</reference>
<dbReference type="RefSeq" id="WP_094276571.1">
    <property type="nucleotide sequence ID" value="NZ_JBLWZI010000018.1"/>
</dbReference>
<dbReference type="GO" id="GO:0042953">
    <property type="term" value="P:lipoprotein transport"/>
    <property type="evidence" value="ECO:0007669"/>
    <property type="project" value="InterPro"/>
</dbReference>
<gene>
    <name evidence="10 11" type="primary">lolA</name>
    <name evidence="11" type="ORF">B6S09_00660</name>
    <name evidence="12" type="ORF">LY04_00279</name>
</gene>
<protein>
    <recommendedName>
        <fullName evidence="4 10">Outer-membrane lipoprotein carrier protein</fullName>
    </recommendedName>
</protein>
<dbReference type="InterPro" id="IPR029046">
    <property type="entry name" value="LolA/LolB/LppX"/>
</dbReference>
<keyword evidence="14" id="KW-1185">Reference proteome</keyword>
<evidence type="ECO:0000313" key="13">
    <source>
        <dbReference type="Proteomes" id="UP000243640"/>
    </source>
</evidence>
<evidence type="ECO:0000256" key="9">
    <source>
        <dbReference type="ARBA" id="ARBA00023186"/>
    </source>
</evidence>
<dbReference type="GO" id="GO:0044874">
    <property type="term" value="P:lipoprotein localization to outer membrane"/>
    <property type="evidence" value="ECO:0007669"/>
    <property type="project" value="UniProtKB-UniRule"/>
</dbReference>
<dbReference type="InterPro" id="IPR004564">
    <property type="entry name" value="OM_lipoprot_carrier_LolA-like"/>
</dbReference>
<dbReference type="CDD" id="cd16325">
    <property type="entry name" value="LolA"/>
    <property type="match status" value="1"/>
</dbReference>
<keyword evidence="6 10" id="KW-0732">Signal</keyword>
<dbReference type="OrthoDB" id="9787361at2"/>
<dbReference type="AlphaFoldDB" id="A0A235CNX8"/>
<dbReference type="Proteomes" id="UP000295058">
    <property type="component" value="Unassembled WGS sequence"/>
</dbReference>
<keyword evidence="11" id="KW-0449">Lipoprotein</keyword>
<keyword evidence="7 10" id="KW-0574">Periplasm</keyword>
<comment type="function">
    <text evidence="10">Participates in the translocation of lipoproteins from the inner membrane to the outer membrane. Only forms a complex with a lipoprotein if the residue after the N-terminal Cys is not an aspartate (The Asp acts as a targeting signal to indicate that the lipoprotein should stay in the inner membrane).</text>
</comment>
<comment type="subcellular location">
    <subcellularLocation>
        <location evidence="1 10">Periplasm</location>
    </subcellularLocation>
</comment>
<proteinExistence type="inferred from homology"/>
<name>A0A235CNX8_9GAMM</name>
<dbReference type="PANTHER" id="PTHR35869">
    <property type="entry name" value="OUTER-MEMBRANE LIPOPROTEIN CARRIER PROTEIN"/>
    <property type="match status" value="1"/>
</dbReference>
<evidence type="ECO:0000313" key="14">
    <source>
        <dbReference type="Proteomes" id="UP000295058"/>
    </source>
</evidence>
<evidence type="ECO:0000256" key="4">
    <source>
        <dbReference type="ARBA" id="ARBA00014035"/>
    </source>
</evidence>